<gene>
    <name evidence="2" type="ORF">CEXT_424851</name>
</gene>
<dbReference type="EMBL" id="BPLR01015811">
    <property type="protein sequence ID" value="GIY78866.1"/>
    <property type="molecule type" value="Genomic_DNA"/>
</dbReference>
<sequence>MFLKTSAKTGFTKFRWCNFDAEDTPGSRRPMPKLLSKISFLTTFKVSSKTGFEKFRSRNFDVEDETGSGPFSGRTVEDAPRDTAK</sequence>
<evidence type="ECO:0000313" key="2">
    <source>
        <dbReference type="EMBL" id="GIY78866.1"/>
    </source>
</evidence>
<feature type="compositionally biased region" description="Basic and acidic residues" evidence="1">
    <location>
        <begin position="75"/>
        <end position="85"/>
    </location>
</feature>
<protein>
    <submittedName>
        <fullName evidence="2">Uncharacterized protein</fullName>
    </submittedName>
</protein>
<keyword evidence="3" id="KW-1185">Reference proteome</keyword>
<proteinExistence type="predicted"/>
<reference evidence="2 3" key="1">
    <citation type="submission" date="2021-06" db="EMBL/GenBank/DDBJ databases">
        <title>Caerostris extrusa draft genome.</title>
        <authorList>
            <person name="Kono N."/>
            <person name="Arakawa K."/>
        </authorList>
    </citation>
    <scope>NUCLEOTIDE SEQUENCE [LARGE SCALE GENOMIC DNA]</scope>
</reference>
<organism evidence="2 3">
    <name type="scientific">Caerostris extrusa</name>
    <name type="common">Bark spider</name>
    <name type="synonym">Caerostris bankana</name>
    <dbReference type="NCBI Taxonomy" id="172846"/>
    <lineage>
        <taxon>Eukaryota</taxon>
        <taxon>Metazoa</taxon>
        <taxon>Ecdysozoa</taxon>
        <taxon>Arthropoda</taxon>
        <taxon>Chelicerata</taxon>
        <taxon>Arachnida</taxon>
        <taxon>Araneae</taxon>
        <taxon>Araneomorphae</taxon>
        <taxon>Entelegynae</taxon>
        <taxon>Araneoidea</taxon>
        <taxon>Araneidae</taxon>
        <taxon>Caerostris</taxon>
    </lineage>
</organism>
<evidence type="ECO:0000256" key="1">
    <source>
        <dbReference type="SAM" id="MobiDB-lite"/>
    </source>
</evidence>
<name>A0AAV4W8P6_CAEEX</name>
<evidence type="ECO:0000313" key="3">
    <source>
        <dbReference type="Proteomes" id="UP001054945"/>
    </source>
</evidence>
<comment type="caution">
    <text evidence="2">The sequence shown here is derived from an EMBL/GenBank/DDBJ whole genome shotgun (WGS) entry which is preliminary data.</text>
</comment>
<feature type="region of interest" description="Disordered" evidence="1">
    <location>
        <begin position="62"/>
        <end position="85"/>
    </location>
</feature>
<accession>A0AAV4W8P6</accession>
<dbReference type="Proteomes" id="UP001054945">
    <property type="component" value="Unassembled WGS sequence"/>
</dbReference>
<dbReference type="AlphaFoldDB" id="A0AAV4W8P6"/>